<evidence type="ECO:0000313" key="9">
    <source>
        <dbReference type="EMBL" id="EFA80641.1"/>
    </source>
</evidence>
<dbReference type="PANTHER" id="PTHR11910">
    <property type="entry name" value="ATP SYNTHASE DELTA CHAIN"/>
    <property type="match status" value="1"/>
</dbReference>
<comment type="similarity">
    <text evidence="2">Belongs to the ATPase delta chain family.</text>
</comment>
<keyword evidence="4" id="KW-0375">Hydrogen ion transport</keyword>
<dbReference type="Proteomes" id="UP000001396">
    <property type="component" value="Unassembled WGS sequence"/>
</dbReference>
<comment type="caution">
    <text evidence="9">The sequence shown here is derived from an EMBL/GenBank/DDBJ whole genome shotgun (WGS) entry which is preliminary data.</text>
</comment>
<dbReference type="STRING" id="670386.D3BCJ9"/>
<dbReference type="FunCoup" id="D3BCJ9">
    <property type="interactions" value="107"/>
</dbReference>
<dbReference type="Pfam" id="PF00213">
    <property type="entry name" value="OSCP"/>
    <property type="match status" value="1"/>
</dbReference>
<dbReference type="SUPFAM" id="SSF47928">
    <property type="entry name" value="N-terminal domain of the delta subunit of the F1F0-ATP synthase"/>
    <property type="match status" value="1"/>
</dbReference>
<feature type="compositionally biased region" description="Pro residues" evidence="8">
    <location>
        <begin position="37"/>
        <end position="46"/>
    </location>
</feature>
<keyword evidence="5" id="KW-0406">Ion transport</keyword>
<dbReference type="GeneID" id="31361707"/>
<dbReference type="AlphaFoldDB" id="D3BCJ9"/>
<evidence type="ECO:0000256" key="3">
    <source>
        <dbReference type="ARBA" id="ARBA00022448"/>
    </source>
</evidence>
<dbReference type="GO" id="GO:0016020">
    <property type="term" value="C:membrane"/>
    <property type="evidence" value="ECO:0007669"/>
    <property type="project" value="UniProtKB-SubCell"/>
</dbReference>
<dbReference type="InterPro" id="IPR026015">
    <property type="entry name" value="ATP_synth_OSCP/delta_N_sf"/>
</dbReference>
<proteinExistence type="inferred from homology"/>
<dbReference type="RefSeq" id="XP_020432761.1">
    <property type="nucleotide sequence ID" value="XM_020577087.1"/>
</dbReference>
<feature type="region of interest" description="Disordered" evidence="8">
    <location>
        <begin position="22"/>
        <end position="54"/>
    </location>
</feature>
<keyword evidence="10" id="KW-1185">Reference proteome</keyword>
<accession>D3BCJ9</accession>
<dbReference type="EMBL" id="ADBJ01000028">
    <property type="protein sequence ID" value="EFA80641.1"/>
    <property type="molecule type" value="Genomic_DNA"/>
</dbReference>
<keyword evidence="7" id="KW-0066">ATP synthesis</keyword>
<reference evidence="9 10" key="1">
    <citation type="journal article" date="2011" name="Genome Res.">
        <title>Phylogeny-wide analysis of social amoeba genomes highlights ancient origins for complex intercellular communication.</title>
        <authorList>
            <person name="Heidel A.J."/>
            <person name="Lawal H.M."/>
            <person name="Felder M."/>
            <person name="Schilde C."/>
            <person name="Helps N.R."/>
            <person name="Tunggal B."/>
            <person name="Rivero F."/>
            <person name="John U."/>
            <person name="Schleicher M."/>
            <person name="Eichinger L."/>
            <person name="Platzer M."/>
            <person name="Noegel A.A."/>
            <person name="Schaap P."/>
            <person name="Gloeckner G."/>
        </authorList>
    </citation>
    <scope>NUCLEOTIDE SEQUENCE [LARGE SCALE GENOMIC DNA]</scope>
    <source>
        <strain evidence="10">ATCC 26659 / Pp 5 / PN500</strain>
    </source>
</reference>
<evidence type="ECO:0000256" key="6">
    <source>
        <dbReference type="ARBA" id="ARBA00023136"/>
    </source>
</evidence>
<dbReference type="InParanoid" id="D3BCJ9"/>
<comment type="subcellular location">
    <subcellularLocation>
        <location evidence="1">Membrane</location>
    </subcellularLocation>
</comment>
<evidence type="ECO:0000256" key="5">
    <source>
        <dbReference type="ARBA" id="ARBA00023065"/>
    </source>
</evidence>
<evidence type="ECO:0000256" key="7">
    <source>
        <dbReference type="ARBA" id="ARBA00023310"/>
    </source>
</evidence>
<keyword evidence="3" id="KW-0813">Transport</keyword>
<dbReference type="GO" id="GO:0046933">
    <property type="term" value="F:proton-transporting ATP synthase activity, rotational mechanism"/>
    <property type="evidence" value="ECO:0007669"/>
    <property type="project" value="InterPro"/>
</dbReference>
<evidence type="ECO:0000256" key="1">
    <source>
        <dbReference type="ARBA" id="ARBA00004370"/>
    </source>
</evidence>
<dbReference type="InterPro" id="IPR000711">
    <property type="entry name" value="ATPase_OSCP/dsu"/>
</dbReference>
<gene>
    <name evidence="9" type="primary">atp5O</name>
    <name evidence="9" type="ORF">PPL_06224</name>
</gene>
<dbReference type="Gene3D" id="1.10.520.20">
    <property type="entry name" value="N-terminal domain of the delta subunit of the F1F0-ATP synthase"/>
    <property type="match status" value="1"/>
</dbReference>
<dbReference type="OMA" id="HEYNDKE"/>
<name>D3BCJ9_HETP5</name>
<organism evidence="9 10">
    <name type="scientific">Heterostelium pallidum (strain ATCC 26659 / Pp 5 / PN500)</name>
    <name type="common">Cellular slime mold</name>
    <name type="synonym">Polysphondylium pallidum</name>
    <dbReference type="NCBI Taxonomy" id="670386"/>
    <lineage>
        <taxon>Eukaryota</taxon>
        <taxon>Amoebozoa</taxon>
        <taxon>Evosea</taxon>
        <taxon>Eumycetozoa</taxon>
        <taxon>Dictyostelia</taxon>
        <taxon>Acytosteliales</taxon>
        <taxon>Acytosteliaceae</taxon>
        <taxon>Heterostelium</taxon>
    </lineage>
</organism>
<evidence type="ECO:0000313" key="10">
    <source>
        <dbReference type="Proteomes" id="UP000001396"/>
    </source>
</evidence>
<evidence type="ECO:0000256" key="2">
    <source>
        <dbReference type="ARBA" id="ARBA00007046"/>
    </source>
</evidence>
<keyword evidence="6" id="KW-0472">Membrane</keyword>
<evidence type="ECO:0000256" key="8">
    <source>
        <dbReference type="SAM" id="MobiDB-lite"/>
    </source>
</evidence>
<evidence type="ECO:0000256" key="4">
    <source>
        <dbReference type="ARBA" id="ARBA00022781"/>
    </source>
</evidence>
<sequence>MFSRLITRSIVGSRRVATFKPMGGNVMTFSTKKSAGTPPPPPPQQPPKSNNSLEKEWEELEKYDTNQEIPADVLKSLENSRLAQKKQYQEIISSLMESKETSKISSPKFEVKPTIIIPTASGKVARALFACASQARSLNIVSKDVDMILKAFDTIPSFRSIVEEPDIANADKQNLIDFFVDSVTLSPIGEFFLYYMSNENNFGILVNTLKDFQRLVASLSTEMNIRLTVAHEYNDKEKQQLEQLVRSYFTEDTKIQFAYSVDASIKSGYKIESPLLNHNATLSAAIEKSEREEKAIFSDFFNDLREAAVTDTPVWDKNEFKEKYFSFDVKAYEDSLNKSN</sequence>
<protein>
    <submittedName>
        <fullName evidence="9">Mitochondrial F1 complex ATP synthase</fullName>
    </submittedName>
</protein>